<proteinExistence type="predicted"/>
<evidence type="ECO:0000313" key="2">
    <source>
        <dbReference type="Proteomes" id="UP001278766"/>
    </source>
</evidence>
<dbReference type="EMBL" id="JAUEPN010000011">
    <property type="protein sequence ID" value="KAK3290806.1"/>
    <property type="molecule type" value="Genomic_DNA"/>
</dbReference>
<accession>A0AAE0LMG4</accession>
<comment type="caution">
    <text evidence="1">The sequence shown here is derived from an EMBL/GenBank/DDBJ whole genome shotgun (WGS) entry which is preliminary data.</text>
</comment>
<protein>
    <submittedName>
        <fullName evidence="1">Uncharacterized protein</fullName>
    </submittedName>
</protein>
<dbReference type="RefSeq" id="XP_062654320.1">
    <property type="nucleotide sequence ID" value="XM_062808302.1"/>
</dbReference>
<evidence type="ECO:0000313" key="1">
    <source>
        <dbReference type="EMBL" id="KAK3290806.1"/>
    </source>
</evidence>
<reference evidence="1" key="1">
    <citation type="journal article" date="2023" name="Mol. Phylogenet. Evol.">
        <title>Genome-scale phylogeny and comparative genomics of the fungal order Sordariales.</title>
        <authorList>
            <person name="Hensen N."/>
            <person name="Bonometti L."/>
            <person name="Westerberg I."/>
            <person name="Brannstrom I.O."/>
            <person name="Guillou S."/>
            <person name="Cros-Aarteil S."/>
            <person name="Calhoun S."/>
            <person name="Haridas S."/>
            <person name="Kuo A."/>
            <person name="Mondo S."/>
            <person name="Pangilinan J."/>
            <person name="Riley R."/>
            <person name="LaButti K."/>
            <person name="Andreopoulos B."/>
            <person name="Lipzen A."/>
            <person name="Chen C."/>
            <person name="Yan M."/>
            <person name="Daum C."/>
            <person name="Ng V."/>
            <person name="Clum A."/>
            <person name="Steindorff A."/>
            <person name="Ohm R.A."/>
            <person name="Martin F."/>
            <person name="Silar P."/>
            <person name="Natvig D.O."/>
            <person name="Lalanne C."/>
            <person name="Gautier V."/>
            <person name="Ament-Velasquez S.L."/>
            <person name="Kruys A."/>
            <person name="Hutchinson M.I."/>
            <person name="Powell A.J."/>
            <person name="Barry K."/>
            <person name="Miller A.N."/>
            <person name="Grigoriev I.V."/>
            <person name="Debuchy R."/>
            <person name="Gladieux P."/>
            <person name="Hiltunen Thoren M."/>
            <person name="Johannesson H."/>
        </authorList>
    </citation>
    <scope>NUCLEOTIDE SEQUENCE</scope>
    <source>
        <strain evidence="1">CBS 168.71</strain>
    </source>
</reference>
<sequence>MLPVATLCTSVECVDAWNASISLLPRGPLPLNRCIRTQTSAALTIRKPSTPHRIRYLSLQIMPKQRQECIATGVFLPSFLVHSSSYLSSLFAREPITARNQAEPPRHTLGIGFLTPSSARDKDWTGWRSCHPCPTPRPPFDGNQKVNHKHFVFSYRGADVTCVRGTYIRNSKREWQRIISNLARFPRPK</sequence>
<reference evidence="1" key="2">
    <citation type="submission" date="2023-06" db="EMBL/GenBank/DDBJ databases">
        <authorList>
            <consortium name="Lawrence Berkeley National Laboratory"/>
            <person name="Haridas S."/>
            <person name="Hensen N."/>
            <person name="Bonometti L."/>
            <person name="Westerberg I."/>
            <person name="Brannstrom I.O."/>
            <person name="Guillou S."/>
            <person name="Cros-Aarteil S."/>
            <person name="Calhoun S."/>
            <person name="Kuo A."/>
            <person name="Mondo S."/>
            <person name="Pangilinan J."/>
            <person name="Riley R."/>
            <person name="Labutti K."/>
            <person name="Andreopoulos B."/>
            <person name="Lipzen A."/>
            <person name="Chen C."/>
            <person name="Yanf M."/>
            <person name="Daum C."/>
            <person name="Ng V."/>
            <person name="Clum A."/>
            <person name="Steindorff A."/>
            <person name="Ohm R."/>
            <person name="Martin F."/>
            <person name="Silar P."/>
            <person name="Natvig D."/>
            <person name="Lalanne C."/>
            <person name="Gautier V."/>
            <person name="Ament-Velasquez S.L."/>
            <person name="Kruys A."/>
            <person name="Hutchinson M.I."/>
            <person name="Powell A.J."/>
            <person name="Barry K."/>
            <person name="Miller A.N."/>
            <person name="Grigoriev I.V."/>
            <person name="Debuchy R."/>
            <person name="Gladieux P."/>
            <person name="Thoren M.H."/>
            <person name="Johannesson H."/>
        </authorList>
    </citation>
    <scope>NUCLEOTIDE SEQUENCE</scope>
    <source>
        <strain evidence="1">CBS 168.71</strain>
    </source>
</reference>
<organism evidence="1 2">
    <name type="scientific">Chaetomium fimeti</name>
    <dbReference type="NCBI Taxonomy" id="1854472"/>
    <lineage>
        <taxon>Eukaryota</taxon>
        <taxon>Fungi</taxon>
        <taxon>Dikarya</taxon>
        <taxon>Ascomycota</taxon>
        <taxon>Pezizomycotina</taxon>
        <taxon>Sordariomycetes</taxon>
        <taxon>Sordariomycetidae</taxon>
        <taxon>Sordariales</taxon>
        <taxon>Chaetomiaceae</taxon>
        <taxon>Chaetomium</taxon>
    </lineage>
</organism>
<name>A0AAE0LMG4_9PEZI</name>
<dbReference type="Proteomes" id="UP001278766">
    <property type="component" value="Unassembled WGS sequence"/>
</dbReference>
<dbReference type="GeneID" id="87845250"/>
<gene>
    <name evidence="1" type="ORF">B0H64DRAFT_48018</name>
</gene>
<keyword evidence="2" id="KW-1185">Reference proteome</keyword>
<dbReference type="AlphaFoldDB" id="A0AAE0LMG4"/>